<dbReference type="Pfam" id="PF13439">
    <property type="entry name" value="Glyco_transf_4"/>
    <property type="match status" value="1"/>
</dbReference>
<dbReference type="Gene3D" id="3.40.50.2000">
    <property type="entry name" value="Glycogen Phosphorylase B"/>
    <property type="match status" value="2"/>
</dbReference>
<keyword evidence="2" id="KW-0808">Transferase</keyword>
<dbReference type="GO" id="GO:0016757">
    <property type="term" value="F:glycosyltransferase activity"/>
    <property type="evidence" value="ECO:0007669"/>
    <property type="project" value="UniProtKB-KW"/>
</dbReference>
<dbReference type="AlphaFoldDB" id="A0A939IT18"/>
<organism evidence="4 5">
    <name type="scientific">Corynebacterium mendelii</name>
    <dbReference type="NCBI Taxonomy" id="2765362"/>
    <lineage>
        <taxon>Bacteria</taxon>
        <taxon>Bacillati</taxon>
        <taxon>Actinomycetota</taxon>
        <taxon>Actinomycetes</taxon>
        <taxon>Mycobacteriales</taxon>
        <taxon>Corynebacteriaceae</taxon>
        <taxon>Corynebacterium</taxon>
    </lineage>
</organism>
<evidence type="ECO:0000313" key="4">
    <source>
        <dbReference type="EMBL" id="MBN9643369.1"/>
    </source>
</evidence>
<evidence type="ECO:0000256" key="1">
    <source>
        <dbReference type="ARBA" id="ARBA00022676"/>
    </source>
</evidence>
<proteinExistence type="predicted"/>
<dbReference type="InterPro" id="IPR028098">
    <property type="entry name" value="Glyco_trans_4-like_N"/>
</dbReference>
<evidence type="ECO:0000259" key="3">
    <source>
        <dbReference type="Pfam" id="PF13439"/>
    </source>
</evidence>
<evidence type="ECO:0000256" key="2">
    <source>
        <dbReference type="ARBA" id="ARBA00022679"/>
    </source>
</evidence>
<dbReference type="RefSeq" id="WP_207117999.1">
    <property type="nucleotide sequence ID" value="NZ_JAFLEQ010000003.1"/>
</dbReference>
<keyword evidence="5" id="KW-1185">Reference proteome</keyword>
<comment type="caution">
    <text evidence="4">The sequence shown here is derived from an EMBL/GenBank/DDBJ whole genome shotgun (WGS) entry which is preliminary data.</text>
</comment>
<gene>
    <name evidence="4" type="ORF">JZY06_01825</name>
</gene>
<reference evidence="4" key="1">
    <citation type="submission" date="2021-03" db="EMBL/GenBank/DDBJ databases">
        <authorList>
            <person name="Sun Q."/>
        </authorList>
    </citation>
    <scope>NUCLEOTIDE SEQUENCE</scope>
    <source>
        <strain evidence="4">CCM 8862</strain>
    </source>
</reference>
<evidence type="ECO:0000313" key="5">
    <source>
        <dbReference type="Proteomes" id="UP000664332"/>
    </source>
</evidence>
<dbReference type="PANTHER" id="PTHR45947:SF3">
    <property type="entry name" value="SULFOQUINOVOSYL TRANSFERASE SQD2"/>
    <property type="match status" value="1"/>
</dbReference>
<sequence>MRIGIVCPYSFDEPGGVQAHILDLAEWLNNHGHTAKVIGPCSAETPVPDFVTRGGGSIGVPYNGSVARLSVGPKVNARLAGFITQGHFDVLHIHEPNSPSYSMAALRMCHGPIVATFHTSGAESTALRLARPALKPLLEKIRGRIAVSEMARRFQVNQLGGDPVLIPNGVDTGLFAAAATRAAATGSDAVADSGGTGVEVVFLGRLNEPRKGFGLLVEALRYVHCPVHVTVIGSGTQIPHERISYVGRVSDSAKADYLARADIYVAPNTGGESFGIVLIEAMAAGAAVIASDLEAFRAVTDQDSDHPAGLVFPTGDPQALAAAIDRLAGDKDLRAQLVANGRKRCADYDWDTVAREVLRVYETVADGTVVSV</sequence>
<dbReference type="CDD" id="cd03801">
    <property type="entry name" value="GT4_PimA-like"/>
    <property type="match status" value="1"/>
</dbReference>
<feature type="domain" description="Glycosyltransferase subfamily 4-like N-terminal" evidence="3">
    <location>
        <begin position="14"/>
        <end position="172"/>
    </location>
</feature>
<dbReference type="SUPFAM" id="SSF53756">
    <property type="entry name" value="UDP-Glycosyltransferase/glycogen phosphorylase"/>
    <property type="match status" value="1"/>
</dbReference>
<name>A0A939IT18_9CORY</name>
<dbReference type="Proteomes" id="UP000664332">
    <property type="component" value="Unassembled WGS sequence"/>
</dbReference>
<protein>
    <submittedName>
        <fullName evidence="4">Glycosyltransferase family 4 protein</fullName>
    </submittedName>
</protein>
<dbReference type="PANTHER" id="PTHR45947">
    <property type="entry name" value="SULFOQUINOVOSYL TRANSFERASE SQD2"/>
    <property type="match status" value="1"/>
</dbReference>
<dbReference type="InterPro" id="IPR050194">
    <property type="entry name" value="Glycosyltransferase_grp1"/>
</dbReference>
<dbReference type="GO" id="GO:1903509">
    <property type="term" value="P:liposaccharide metabolic process"/>
    <property type="evidence" value="ECO:0007669"/>
    <property type="project" value="UniProtKB-ARBA"/>
</dbReference>
<dbReference type="EMBL" id="JAFLEQ010000003">
    <property type="protein sequence ID" value="MBN9643369.1"/>
    <property type="molecule type" value="Genomic_DNA"/>
</dbReference>
<dbReference type="GO" id="GO:1901137">
    <property type="term" value="P:carbohydrate derivative biosynthetic process"/>
    <property type="evidence" value="ECO:0007669"/>
    <property type="project" value="UniProtKB-ARBA"/>
</dbReference>
<dbReference type="Pfam" id="PF13692">
    <property type="entry name" value="Glyco_trans_1_4"/>
    <property type="match status" value="1"/>
</dbReference>
<keyword evidence="1" id="KW-0328">Glycosyltransferase</keyword>
<accession>A0A939IT18</accession>